<dbReference type="SUPFAM" id="SSF53335">
    <property type="entry name" value="S-adenosyl-L-methionine-dependent methyltransferases"/>
    <property type="match status" value="1"/>
</dbReference>
<dbReference type="EMBL" id="ML991786">
    <property type="protein sequence ID" value="KAF2236278.1"/>
    <property type="molecule type" value="Genomic_DNA"/>
</dbReference>
<protein>
    <submittedName>
        <fullName evidence="5">S-adenosyl-L-methionine-dependent methyltransferase</fullName>
    </submittedName>
</protein>
<dbReference type="GO" id="GO:0032259">
    <property type="term" value="P:methylation"/>
    <property type="evidence" value="ECO:0007669"/>
    <property type="project" value="UniProtKB-KW"/>
</dbReference>
<evidence type="ECO:0000256" key="2">
    <source>
        <dbReference type="ARBA" id="ARBA00022603"/>
    </source>
</evidence>
<dbReference type="InterPro" id="IPR013216">
    <property type="entry name" value="Methyltransf_11"/>
</dbReference>
<sequence length="367" mass="41922">MQIPETFSNQPVKTGFGGEDFDWKHYDEHRPTFPKELFDTLFDYHEISPTIHGSAVDCGCGSTHVTRRWANQFATVHAVDPGAGPESHAPGSGNLVLHKGPAEDLSFLDTGSVDMVVSSCAAHYFDRVAFLPEAARVLRSEGTLAIWSLAPTPHIGSRDSMATKIFKNLLQHCIPYPDTLPKENIQGFRLGISEDYDCWEFPAPTFGDVRRIWWNRPQDYPPFIKRENEERIFDEKPEFMSKDMNVEQLREYQHTLCNLEREWIVREGKPAAAYVQEAWDTLETEFGGPSGILQVFWPCFMVLARRSIFGLDLLWKYLSKIEVQDSKDASTSTSNPFVTFVLYSKCMCWVIRDSSDMDEREAVMERG</sequence>
<feature type="domain" description="Methyltransferase type 11" evidence="4">
    <location>
        <begin position="56"/>
        <end position="146"/>
    </location>
</feature>
<gene>
    <name evidence="5" type="ORF">EV356DRAFT_565712</name>
</gene>
<keyword evidence="3 5" id="KW-0808">Transferase</keyword>
<dbReference type="GO" id="GO:0008757">
    <property type="term" value="F:S-adenosylmethionine-dependent methyltransferase activity"/>
    <property type="evidence" value="ECO:0007669"/>
    <property type="project" value="InterPro"/>
</dbReference>
<organism evidence="5 6">
    <name type="scientific">Viridothelium virens</name>
    <name type="common">Speckled blister lichen</name>
    <name type="synonym">Trypethelium virens</name>
    <dbReference type="NCBI Taxonomy" id="1048519"/>
    <lineage>
        <taxon>Eukaryota</taxon>
        <taxon>Fungi</taxon>
        <taxon>Dikarya</taxon>
        <taxon>Ascomycota</taxon>
        <taxon>Pezizomycotina</taxon>
        <taxon>Dothideomycetes</taxon>
        <taxon>Dothideomycetes incertae sedis</taxon>
        <taxon>Trypetheliales</taxon>
        <taxon>Trypetheliaceae</taxon>
        <taxon>Viridothelium</taxon>
    </lineage>
</organism>
<dbReference type="AlphaFoldDB" id="A0A6A6HEL6"/>
<evidence type="ECO:0000259" key="4">
    <source>
        <dbReference type="Pfam" id="PF08241"/>
    </source>
</evidence>
<dbReference type="Pfam" id="PF08241">
    <property type="entry name" value="Methyltransf_11"/>
    <property type="match status" value="1"/>
</dbReference>
<evidence type="ECO:0000256" key="3">
    <source>
        <dbReference type="ARBA" id="ARBA00022679"/>
    </source>
</evidence>
<accession>A0A6A6HEL6</accession>
<dbReference type="PANTHER" id="PTHR44942:SF4">
    <property type="entry name" value="METHYLTRANSFERASE TYPE 11 DOMAIN-CONTAINING PROTEIN"/>
    <property type="match status" value="1"/>
</dbReference>
<evidence type="ECO:0000313" key="5">
    <source>
        <dbReference type="EMBL" id="KAF2236278.1"/>
    </source>
</evidence>
<dbReference type="PANTHER" id="PTHR44942">
    <property type="entry name" value="METHYLTRANSF_11 DOMAIN-CONTAINING PROTEIN"/>
    <property type="match status" value="1"/>
</dbReference>
<comment type="similarity">
    <text evidence="1">Belongs to the methyltransferase superfamily.</text>
</comment>
<dbReference type="Gene3D" id="3.40.50.150">
    <property type="entry name" value="Vaccinia Virus protein VP39"/>
    <property type="match status" value="1"/>
</dbReference>
<dbReference type="OrthoDB" id="10027013at2759"/>
<name>A0A6A6HEL6_VIRVR</name>
<dbReference type="InterPro" id="IPR051052">
    <property type="entry name" value="Diverse_substrate_MTase"/>
</dbReference>
<evidence type="ECO:0000313" key="6">
    <source>
        <dbReference type="Proteomes" id="UP000800092"/>
    </source>
</evidence>
<keyword evidence="2 5" id="KW-0489">Methyltransferase</keyword>
<evidence type="ECO:0000256" key="1">
    <source>
        <dbReference type="ARBA" id="ARBA00008361"/>
    </source>
</evidence>
<proteinExistence type="inferred from homology"/>
<dbReference type="InterPro" id="IPR029063">
    <property type="entry name" value="SAM-dependent_MTases_sf"/>
</dbReference>
<keyword evidence="6" id="KW-1185">Reference proteome</keyword>
<reference evidence="5" key="1">
    <citation type="journal article" date="2020" name="Stud. Mycol.">
        <title>101 Dothideomycetes genomes: a test case for predicting lifestyles and emergence of pathogens.</title>
        <authorList>
            <person name="Haridas S."/>
            <person name="Albert R."/>
            <person name="Binder M."/>
            <person name="Bloem J."/>
            <person name="Labutti K."/>
            <person name="Salamov A."/>
            <person name="Andreopoulos B."/>
            <person name="Baker S."/>
            <person name="Barry K."/>
            <person name="Bills G."/>
            <person name="Bluhm B."/>
            <person name="Cannon C."/>
            <person name="Castanera R."/>
            <person name="Culley D."/>
            <person name="Daum C."/>
            <person name="Ezra D."/>
            <person name="Gonzalez J."/>
            <person name="Henrissat B."/>
            <person name="Kuo A."/>
            <person name="Liang C."/>
            <person name="Lipzen A."/>
            <person name="Lutzoni F."/>
            <person name="Magnuson J."/>
            <person name="Mondo S."/>
            <person name="Nolan M."/>
            <person name="Ohm R."/>
            <person name="Pangilinan J."/>
            <person name="Park H.-J."/>
            <person name="Ramirez L."/>
            <person name="Alfaro M."/>
            <person name="Sun H."/>
            <person name="Tritt A."/>
            <person name="Yoshinaga Y."/>
            <person name="Zwiers L.-H."/>
            <person name="Turgeon B."/>
            <person name="Goodwin S."/>
            <person name="Spatafora J."/>
            <person name="Crous P."/>
            <person name="Grigoriev I."/>
        </authorList>
    </citation>
    <scope>NUCLEOTIDE SEQUENCE</scope>
    <source>
        <strain evidence="5">Tuck. ex Michener</strain>
    </source>
</reference>
<dbReference type="Proteomes" id="UP000800092">
    <property type="component" value="Unassembled WGS sequence"/>
</dbReference>
<dbReference type="CDD" id="cd02440">
    <property type="entry name" value="AdoMet_MTases"/>
    <property type="match status" value="1"/>
</dbReference>